<gene>
    <name evidence="1" type="ORF">Q5P01_012236</name>
</gene>
<comment type="caution">
    <text evidence="1">The sequence shown here is derived from an EMBL/GenBank/DDBJ whole genome shotgun (WGS) entry which is preliminary data.</text>
</comment>
<dbReference type="Proteomes" id="UP001187415">
    <property type="component" value="Unassembled WGS sequence"/>
</dbReference>
<proteinExistence type="predicted"/>
<dbReference type="EMBL" id="JAUPFM010000009">
    <property type="protein sequence ID" value="KAK2842036.1"/>
    <property type="molecule type" value="Genomic_DNA"/>
</dbReference>
<protein>
    <submittedName>
        <fullName evidence="1">Uncharacterized protein</fullName>
    </submittedName>
</protein>
<reference evidence="1" key="1">
    <citation type="submission" date="2023-07" db="EMBL/GenBank/DDBJ databases">
        <title>Chromosome-level Genome Assembly of Striped Snakehead (Channa striata).</title>
        <authorList>
            <person name="Liu H."/>
        </authorList>
    </citation>
    <scope>NUCLEOTIDE SEQUENCE</scope>
    <source>
        <strain evidence="1">Gz</strain>
        <tissue evidence="1">Muscle</tissue>
    </source>
</reference>
<sequence>MTINPVQAQFIDYRIVTNSVCVFSPDNSQAPWISQRLLQWQSFSTDLSCFTSPSLPPPFPPPHPFHICDPGLPLSPS</sequence>
<dbReference type="AlphaFoldDB" id="A0AA88MNC1"/>
<accession>A0AA88MNC1</accession>
<organism evidence="1 2">
    <name type="scientific">Channa striata</name>
    <name type="common">Snakehead murrel</name>
    <name type="synonym">Ophicephalus striatus</name>
    <dbReference type="NCBI Taxonomy" id="64152"/>
    <lineage>
        <taxon>Eukaryota</taxon>
        <taxon>Metazoa</taxon>
        <taxon>Chordata</taxon>
        <taxon>Craniata</taxon>
        <taxon>Vertebrata</taxon>
        <taxon>Euteleostomi</taxon>
        <taxon>Actinopterygii</taxon>
        <taxon>Neopterygii</taxon>
        <taxon>Teleostei</taxon>
        <taxon>Neoteleostei</taxon>
        <taxon>Acanthomorphata</taxon>
        <taxon>Anabantaria</taxon>
        <taxon>Anabantiformes</taxon>
        <taxon>Channoidei</taxon>
        <taxon>Channidae</taxon>
        <taxon>Channa</taxon>
    </lineage>
</organism>
<keyword evidence="2" id="KW-1185">Reference proteome</keyword>
<name>A0AA88MNC1_CHASR</name>
<evidence type="ECO:0000313" key="2">
    <source>
        <dbReference type="Proteomes" id="UP001187415"/>
    </source>
</evidence>
<evidence type="ECO:0000313" key="1">
    <source>
        <dbReference type="EMBL" id="KAK2842036.1"/>
    </source>
</evidence>